<dbReference type="STRING" id="1307761.L21SP2_2712"/>
<dbReference type="AlphaFoldDB" id="V5WKJ7"/>
<name>V5WKJ7_9SPIO</name>
<dbReference type="PANTHER" id="PTHR43597">
    <property type="entry name" value="SULFUR ACCEPTOR PROTEIN CSDE"/>
    <property type="match status" value="1"/>
</dbReference>
<protein>
    <submittedName>
        <fullName evidence="3">Sulfur acceptor protein SufE for iron-sulfur cluster assembly</fullName>
    </submittedName>
</protein>
<dbReference type="KEGG" id="slr:L21SP2_2712"/>
<feature type="domain" description="Fe-S metabolism associated" evidence="2">
    <location>
        <begin position="26"/>
        <end position="142"/>
    </location>
</feature>
<reference evidence="3 4" key="1">
    <citation type="journal article" date="2015" name="Stand. Genomic Sci.">
        <title>Complete genome sequence and description of Salinispira pacifica gen. nov., sp. nov., a novel spirochaete isolated form a hypersaline microbial mat.</title>
        <authorList>
            <person name="Ben Hania W."/>
            <person name="Joseph M."/>
            <person name="Schumann P."/>
            <person name="Bunk B."/>
            <person name="Fiebig A."/>
            <person name="Sproer C."/>
            <person name="Klenk H.P."/>
            <person name="Fardeau M.L."/>
            <person name="Spring S."/>
        </authorList>
    </citation>
    <scope>NUCLEOTIDE SEQUENCE [LARGE SCALE GENOMIC DNA]</scope>
    <source>
        <strain evidence="3 4">L21-RPul-D2</strain>
    </source>
</reference>
<proteinExistence type="inferred from homology"/>
<dbReference type="Pfam" id="PF02657">
    <property type="entry name" value="SufE"/>
    <property type="match status" value="1"/>
</dbReference>
<dbReference type="HOGENOM" id="CLU_124502_0_1_12"/>
<dbReference type="OrthoDB" id="9799320at2"/>
<gene>
    <name evidence="3" type="ORF">L21SP2_2712</name>
</gene>
<evidence type="ECO:0000256" key="1">
    <source>
        <dbReference type="ARBA" id="ARBA00010282"/>
    </source>
</evidence>
<dbReference type="InterPro" id="IPR003808">
    <property type="entry name" value="Fe-S_metab-assoc_dom"/>
</dbReference>
<comment type="similarity">
    <text evidence="1">Belongs to the SufE family.</text>
</comment>
<keyword evidence="4" id="KW-1185">Reference proteome</keyword>
<evidence type="ECO:0000313" key="3">
    <source>
        <dbReference type="EMBL" id="AHC16064.1"/>
    </source>
</evidence>
<dbReference type="SUPFAM" id="SSF82649">
    <property type="entry name" value="SufE/NifU"/>
    <property type="match status" value="1"/>
</dbReference>
<dbReference type="EMBL" id="CP006939">
    <property type="protein sequence ID" value="AHC16064.1"/>
    <property type="molecule type" value="Genomic_DNA"/>
</dbReference>
<evidence type="ECO:0000313" key="4">
    <source>
        <dbReference type="Proteomes" id="UP000018680"/>
    </source>
</evidence>
<dbReference type="eggNOG" id="COG2166">
    <property type="taxonomic scope" value="Bacteria"/>
</dbReference>
<dbReference type="PANTHER" id="PTHR43597:SF5">
    <property type="entry name" value="SUFE-LIKE PROTEIN 2, CHLOROPLASTIC"/>
    <property type="match status" value="1"/>
</dbReference>
<accession>V5WKJ7</accession>
<sequence>MKQKTIGDTREYLEEMAEELNALADMDQMEMYRMLTDVGNEIPTIPQEEKTDENFVQGCVSNVYVAESVEDGHIEFRGSSDAMVVRGYLSILIQALNGLSIRELLEESESLVSKFGEDTNIRANLTPSRANAFGNIYALMREKAKSAG</sequence>
<dbReference type="Proteomes" id="UP000018680">
    <property type="component" value="Chromosome"/>
</dbReference>
<dbReference type="RefSeq" id="WP_024268962.1">
    <property type="nucleotide sequence ID" value="NC_023035.1"/>
</dbReference>
<organism evidence="3 4">
    <name type="scientific">Salinispira pacifica</name>
    <dbReference type="NCBI Taxonomy" id="1307761"/>
    <lineage>
        <taxon>Bacteria</taxon>
        <taxon>Pseudomonadati</taxon>
        <taxon>Spirochaetota</taxon>
        <taxon>Spirochaetia</taxon>
        <taxon>Spirochaetales</taxon>
        <taxon>Spirochaetaceae</taxon>
        <taxon>Salinispira</taxon>
    </lineage>
</organism>
<evidence type="ECO:0000259" key="2">
    <source>
        <dbReference type="Pfam" id="PF02657"/>
    </source>
</evidence>
<dbReference type="Gene3D" id="3.90.1010.10">
    <property type="match status" value="1"/>
</dbReference>